<proteinExistence type="inferred from homology"/>
<keyword evidence="5 7" id="KW-0472">Membrane</keyword>
<evidence type="ECO:0000256" key="3">
    <source>
        <dbReference type="ARBA" id="ARBA00022692"/>
    </source>
</evidence>
<accession>A0A5K1IXJ2</accession>
<reference evidence="10 11" key="1">
    <citation type="submission" date="2019-10" db="EMBL/GenBank/DDBJ databases">
        <authorList>
            <person name="Wolf R A."/>
        </authorList>
    </citation>
    <scope>NUCLEOTIDE SEQUENCE [LARGE SCALE GENOMIC DNA]</scope>
    <source>
        <strain evidence="10">Collinsella_aerofaciens_MC2</strain>
    </source>
</reference>
<comment type="similarity">
    <text evidence="6">Belongs to the ABC-4 integral membrane protein family.</text>
</comment>
<keyword evidence="10" id="KW-0547">Nucleotide-binding</keyword>
<sequence>MRPADVCRESVRALAHNRGRTALTALGVVIGIAAVIAMTALVTGVRSAMAERLGLSQARAASITYAGADALGLTEADVAALKAAVPGFEILSGSVSTTASATWGTEAVKDMGVLGVSPDWFEAASARLAAGRLLDAADGESASRVAVLTDGMLRQLEGESADPAAAVGRRVTIAGTPFEVVGVLADAGAASGLSSAIMPLRTLRQRVGSPDGADLYTSVLAFAREGEDVDGLAREAASAIEARKGGSGRASVWPMKAAMEQSDAVMGSFQLLLTCVAGVSLLVGGIGIMNMMLTSVTERTREIGLRRALGATRGDVVAQFLFEAVLVCLLGGAAGMAAGYAAAWGFAGMAAQMAGSGAITPQVPTAVASGTVAVSAAVGVVFGLYPAWRAARLSPVEALRHG</sequence>
<dbReference type="GO" id="GO:0022857">
    <property type="term" value="F:transmembrane transporter activity"/>
    <property type="evidence" value="ECO:0007669"/>
    <property type="project" value="TreeGrafter"/>
</dbReference>
<keyword evidence="10" id="KW-0378">Hydrolase</keyword>
<feature type="transmembrane region" description="Helical" evidence="7">
    <location>
        <begin position="363"/>
        <end position="385"/>
    </location>
</feature>
<keyword evidence="3 7" id="KW-0812">Transmembrane</keyword>
<gene>
    <name evidence="10" type="primary">macB_2</name>
    <name evidence="10" type="ORF">KCJAJFAP_02204</name>
</gene>
<comment type="subcellular location">
    <subcellularLocation>
        <location evidence="1">Cell membrane</location>
        <topology evidence="1">Multi-pass membrane protein</topology>
    </subcellularLocation>
</comment>
<organism evidence="10 11">
    <name type="scientific">Collinsella aerofaciens</name>
    <dbReference type="NCBI Taxonomy" id="74426"/>
    <lineage>
        <taxon>Bacteria</taxon>
        <taxon>Bacillati</taxon>
        <taxon>Actinomycetota</taxon>
        <taxon>Coriobacteriia</taxon>
        <taxon>Coriobacteriales</taxon>
        <taxon>Coriobacteriaceae</taxon>
        <taxon>Collinsella</taxon>
    </lineage>
</organism>
<evidence type="ECO:0000259" key="9">
    <source>
        <dbReference type="Pfam" id="PF12704"/>
    </source>
</evidence>
<dbReference type="GO" id="GO:0005886">
    <property type="term" value="C:plasma membrane"/>
    <property type="evidence" value="ECO:0007669"/>
    <property type="project" value="UniProtKB-SubCell"/>
</dbReference>
<feature type="domain" description="MacB-like periplasmic core" evidence="9">
    <location>
        <begin position="21"/>
        <end position="236"/>
    </location>
</feature>
<evidence type="ECO:0000313" key="11">
    <source>
        <dbReference type="Proteomes" id="UP000361836"/>
    </source>
</evidence>
<evidence type="ECO:0000256" key="2">
    <source>
        <dbReference type="ARBA" id="ARBA00022475"/>
    </source>
</evidence>
<dbReference type="RefSeq" id="WP_152076283.1">
    <property type="nucleotide sequence ID" value="NZ_CAAKNU010000018.1"/>
</dbReference>
<evidence type="ECO:0000313" key="10">
    <source>
        <dbReference type="EMBL" id="VWL93759.1"/>
    </source>
</evidence>
<evidence type="ECO:0000256" key="6">
    <source>
        <dbReference type="ARBA" id="ARBA00038076"/>
    </source>
</evidence>
<feature type="transmembrane region" description="Helical" evidence="7">
    <location>
        <begin position="317"/>
        <end position="343"/>
    </location>
</feature>
<dbReference type="EC" id="3.6.3.-" evidence="10"/>
<dbReference type="InterPro" id="IPR025857">
    <property type="entry name" value="MacB_PCD"/>
</dbReference>
<keyword evidence="4 7" id="KW-1133">Transmembrane helix</keyword>
<evidence type="ECO:0000259" key="8">
    <source>
        <dbReference type="Pfam" id="PF02687"/>
    </source>
</evidence>
<dbReference type="Pfam" id="PF12704">
    <property type="entry name" value="MacB_PCD"/>
    <property type="match status" value="1"/>
</dbReference>
<evidence type="ECO:0000256" key="5">
    <source>
        <dbReference type="ARBA" id="ARBA00023136"/>
    </source>
</evidence>
<protein>
    <submittedName>
        <fullName evidence="10">Macrolide export ATP-binding/permease protein MacB</fullName>
        <ecNumber evidence="10">3.6.3.-</ecNumber>
    </submittedName>
</protein>
<dbReference type="InterPro" id="IPR050250">
    <property type="entry name" value="Macrolide_Exporter_MacB"/>
</dbReference>
<dbReference type="Pfam" id="PF02687">
    <property type="entry name" value="FtsX"/>
    <property type="match status" value="1"/>
</dbReference>
<dbReference type="AlphaFoldDB" id="A0A5K1IXJ2"/>
<keyword evidence="11" id="KW-1185">Reference proteome</keyword>
<dbReference type="PANTHER" id="PTHR30572:SF4">
    <property type="entry name" value="ABC TRANSPORTER PERMEASE YTRF"/>
    <property type="match status" value="1"/>
</dbReference>
<keyword evidence="2" id="KW-1003">Cell membrane</keyword>
<keyword evidence="10" id="KW-0067">ATP-binding</keyword>
<evidence type="ECO:0000256" key="4">
    <source>
        <dbReference type="ARBA" id="ARBA00022989"/>
    </source>
</evidence>
<dbReference type="Proteomes" id="UP000361836">
    <property type="component" value="Unassembled WGS sequence"/>
</dbReference>
<dbReference type="InterPro" id="IPR003838">
    <property type="entry name" value="ABC3_permease_C"/>
</dbReference>
<dbReference type="GO" id="GO:0005524">
    <property type="term" value="F:ATP binding"/>
    <property type="evidence" value="ECO:0007669"/>
    <property type="project" value="UniProtKB-KW"/>
</dbReference>
<feature type="transmembrane region" description="Helical" evidence="7">
    <location>
        <begin position="21"/>
        <end position="42"/>
    </location>
</feature>
<evidence type="ECO:0000256" key="1">
    <source>
        <dbReference type="ARBA" id="ARBA00004651"/>
    </source>
</evidence>
<dbReference type="PANTHER" id="PTHR30572">
    <property type="entry name" value="MEMBRANE COMPONENT OF TRANSPORTER-RELATED"/>
    <property type="match status" value="1"/>
</dbReference>
<evidence type="ECO:0000256" key="7">
    <source>
        <dbReference type="SAM" id="Phobius"/>
    </source>
</evidence>
<dbReference type="GO" id="GO:0016787">
    <property type="term" value="F:hydrolase activity"/>
    <property type="evidence" value="ECO:0007669"/>
    <property type="project" value="UniProtKB-KW"/>
</dbReference>
<name>A0A5K1IXJ2_9ACTN</name>
<dbReference type="EMBL" id="CABWIE010000015">
    <property type="protein sequence ID" value="VWL93759.1"/>
    <property type="molecule type" value="Genomic_DNA"/>
</dbReference>
<feature type="domain" description="ABC3 transporter permease C-terminal" evidence="8">
    <location>
        <begin position="276"/>
        <end position="395"/>
    </location>
</feature>
<feature type="transmembrane region" description="Helical" evidence="7">
    <location>
        <begin position="271"/>
        <end position="296"/>
    </location>
</feature>